<dbReference type="AlphaFoldDB" id="A0A7I4DXM7"/>
<evidence type="ECO:0000313" key="13">
    <source>
        <dbReference type="Proteomes" id="UP000006727"/>
    </source>
</evidence>
<dbReference type="InterPro" id="IPR020097">
    <property type="entry name" value="PsdUridine_synth_TruA_a/b_dom"/>
</dbReference>
<dbReference type="InterPro" id="IPR001406">
    <property type="entry name" value="PsdUridine_synth_TruA"/>
</dbReference>
<dbReference type="Gene3D" id="3.30.70.580">
    <property type="entry name" value="Pseudouridine synthase I, catalytic domain, N-terminal subdomain"/>
    <property type="match status" value="1"/>
</dbReference>
<name>A0A7I4DXM7_PHYPA</name>
<keyword evidence="13" id="KW-1185">Reference proteome</keyword>
<evidence type="ECO:0000256" key="3">
    <source>
        <dbReference type="ARBA" id="ARBA00009375"/>
    </source>
</evidence>
<sequence>MQRNPGAITIEGELKQALFRSQAIAECNFGDMKKVDWMRAARTDKGVSAVGQIVSARLVIDPPGLVERANQHLPKDIRVFGYTRVTSNFIAKQMCDKRRYEYLVPIFAFNAHAHHDRETMQIKYVGTHNFHNFTARIKPEDPNAKRYIISFTAGNVIEVQGMQFVPCIVVGQSFMLHQIRKLIGTAIAIMRGCVPDSIIEFALRRDNDVNTPMAPELGLFLDEFFYTAYNKKFSNSHENLSQEGYEEQIKKFKHEVIYPHIAATEAKDGTMALWLHGLNDRHYPYFAIHREGVKL</sequence>
<reference evidence="12 13" key="1">
    <citation type="journal article" date="2008" name="Science">
        <title>The Physcomitrella genome reveals evolutionary insights into the conquest of land by plants.</title>
        <authorList>
            <person name="Rensing S."/>
            <person name="Lang D."/>
            <person name="Zimmer A."/>
            <person name="Terry A."/>
            <person name="Salamov A."/>
            <person name="Shapiro H."/>
            <person name="Nishiyama T."/>
            <person name="Perroud P.-F."/>
            <person name="Lindquist E."/>
            <person name="Kamisugi Y."/>
            <person name="Tanahashi T."/>
            <person name="Sakakibara K."/>
            <person name="Fujita T."/>
            <person name="Oishi K."/>
            <person name="Shin-I T."/>
            <person name="Kuroki Y."/>
            <person name="Toyoda A."/>
            <person name="Suzuki Y."/>
            <person name="Hashimoto A."/>
            <person name="Yamaguchi K."/>
            <person name="Sugano A."/>
            <person name="Kohara Y."/>
            <person name="Fujiyama A."/>
            <person name="Anterola A."/>
            <person name="Aoki S."/>
            <person name="Ashton N."/>
            <person name="Barbazuk W.B."/>
            <person name="Barker E."/>
            <person name="Bennetzen J."/>
            <person name="Bezanilla M."/>
            <person name="Blankenship R."/>
            <person name="Cho S.H."/>
            <person name="Dutcher S."/>
            <person name="Estelle M."/>
            <person name="Fawcett J.A."/>
            <person name="Gundlach H."/>
            <person name="Hanada K."/>
            <person name="Heyl A."/>
            <person name="Hicks K.A."/>
            <person name="Hugh J."/>
            <person name="Lohr M."/>
            <person name="Mayer K."/>
            <person name="Melkozernov A."/>
            <person name="Murata T."/>
            <person name="Nelson D."/>
            <person name="Pils B."/>
            <person name="Prigge M."/>
            <person name="Reiss B."/>
            <person name="Renner T."/>
            <person name="Rombauts S."/>
            <person name="Rushton P."/>
            <person name="Sanderfoot A."/>
            <person name="Schween G."/>
            <person name="Shiu S.-H."/>
            <person name="Stueber K."/>
            <person name="Theodoulou F.L."/>
            <person name="Tu H."/>
            <person name="Van de Peer Y."/>
            <person name="Verrier P.J."/>
            <person name="Waters E."/>
            <person name="Wood A."/>
            <person name="Yang L."/>
            <person name="Cove D."/>
            <person name="Cuming A."/>
            <person name="Hasebe M."/>
            <person name="Lucas S."/>
            <person name="Mishler D.B."/>
            <person name="Reski R."/>
            <person name="Grigoriev I."/>
            <person name="Quatrano R.S."/>
            <person name="Boore J.L."/>
        </authorList>
    </citation>
    <scope>NUCLEOTIDE SEQUENCE [LARGE SCALE GENOMIC DNA]</scope>
    <source>
        <strain evidence="12 13">cv. Gransden 2004</strain>
    </source>
</reference>
<evidence type="ECO:0000256" key="1">
    <source>
        <dbReference type="ARBA" id="ARBA00001166"/>
    </source>
</evidence>
<dbReference type="Gene3D" id="3.30.70.660">
    <property type="entry name" value="Pseudouridine synthase I, catalytic domain, C-terminal subdomain"/>
    <property type="match status" value="1"/>
</dbReference>
<comment type="subcellular location">
    <subcellularLocation>
        <location evidence="2">Nucleus</location>
    </subcellularLocation>
</comment>
<feature type="active site" description="Nucleophile" evidence="9">
    <location>
        <position position="44"/>
    </location>
</feature>
<dbReference type="Proteomes" id="UP000006727">
    <property type="component" value="Chromosome 6"/>
</dbReference>
<dbReference type="SUPFAM" id="SSF55120">
    <property type="entry name" value="Pseudouridine synthase"/>
    <property type="match status" value="1"/>
</dbReference>
<dbReference type="CDD" id="cd02568">
    <property type="entry name" value="PseudoU_synth_PUS1_PUS2"/>
    <property type="match status" value="1"/>
</dbReference>
<evidence type="ECO:0000256" key="6">
    <source>
        <dbReference type="ARBA" id="ARBA00023235"/>
    </source>
</evidence>
<evidence type="ECO:0000256" key="8">
    <source>
        <dbReference type="ARBA" id="ARBA00036943"/>
    </source>
</evidence>
<dbReference type="InterPro" id="IPR020103">
    <property type="entry name" value="PsdUridine_synth_cat_dom_sf"/>
</dbReference>
<evidence type="ECO:0000256" key="5">
    <source>
        <dbReference type="ARBA" id="ARBA00022694"/>
    </source>
</evidence>
<dbReference type="EnsemblPlants" id="Pp3c6_13480V3.2">
    <property type="protein sequence ID" value="Pp3c6_13480V3.2"/>
    <property type="gene ID" value="Pp3c6_13480"/>
</dbReference>
<evidence type="ECO:0000259" key="11">
    <source>
        <dbReference type="Pfam" id="PF01416"/>
    </source>
</evidence>
<evidence type="ECO:0000256" key="7">
    <source>
        <dbReference type="ARBA" id="ARBA00023242"/>
    </source>
</evidence>
<evidence type="ECO:0000256" key="2">
    <source>
        <dbReference type="ARBA" id="ARBA00004123"/>
    </source>
</evidence>
<feature type="domain" description="Pseudouridine synthase I TruA alpha/beta" evidence="11">
    <location>
        <begin position="123"/>
        <end position="226"/>
    </location>
</feature>
<evidence type="ECO:0000313" key="12">
    <source>
        <dbReference type="EnsemblPlants" id="Pp3c6_13480V3.2"/>
    </source>
</evidence>
<keyword evidence="7" id="KW-0539">Nucleus</keyword>
<dbReference type="FunFam" id="3.30.70.660:FF:000002">
    <property type="entry name" value="tRNA pseudouridine synthase"/>
    <property type="match status" value="1"/>
</dbReference>
<keyword evidence="5" id="KW-0819">tRNA processing</keyword>
<evidence type="ECO:0000256" key="10">
    <source>
        <dbReference type="PIRSR" id="PIRSR641708-2"/>
    </source>
</evidence>
<accession>A0A7I4DXM7</accession>
<keyword evidence="6" id="KW-0413">Isomerase</keyword>
<dbReference type="InterPro" id="IPR020094">
    <property type="entry name" value="TruA/RsuA/RluB/E/F_N"/>
</dbReference>
<dbReference type="InterPro" id="IPR020095">
    <property type="entry name" value="PsdUridine_synth_TruA_C"/>
</dbReference>
<comment type="similarity">
    <text evidence="3">Belongs to the tRNA pseudouridine synthase TruA family.</text>
</comment>
<dbReference type="InterPro" id="IPR041708">
    <property type="entry name" value="PUS1/PUS2-like"/>
</dbReference>
<keyword evidence="4" id="KW-0507">mRNA processing</keyword>
<evidence type="ECO:0000256" key="4">
    <source>
        <dbReference type="ARBA" id="ARBA00022664"/>
    </source>
</evidence>
<proteinExistence type="inferred from homology"/>
<organism evidence="12 13">
    <name type="scientific">Physcomitrium patens</name>
    <name type="common">Spreading-leaved earth moss</name>
    <name type="synonym">Physcomitrella patens</name>
    <dbReference type="NCBI Taxonomy" id="3218"/>
    <lineage>
        <taxon>Eukaryota</taxon>
        <taxon>Viridiplantae</taxon>
        <taxon>Streptophyta</taxon>
        <taxon>Embryophyta</taxon>
        <taxon>Bryophyta</taxon>
        <taxon>Bryophytina</taxon>
        <taxon>Bryopsida</taxon>
        <taxon>Funariidae</taxon>
        <taxon>Funariales</taxon>
        <taxon>Funariaceae</taxon>
        <taxon>Physcomitrium</taxon>
    </lineage>
</organism>
<evidence type="ECO:0000256" key="9">
    <source>
        <dbReference type="PIRSR" id="PIRSR641708-1"/>
    </source>
</evidence>
<reference evidence="12 13" key="2">
    <citation type="journal article" date="2018" name="Plant J.">
        <title>The Physcomitrella patens chromosome-scale assembly reveals moss genome structure and evolution.</title>
        <authorList>
            <person name="Lang D."/>
            <person name="Ullrich K.K."/>
            <person name="Murat F."/>
            <person name="Fuchs J."/>
            <person name="Jenkins J."/>
            <person name="Haas F.B."/>
            <person name="Piednoel M."/>
            <person name="Gundlach H."/>
            <person name="Van Bel M."/>
            <person name="Meyberg R."/>
            <person name="Vives C."/>
            <person name="Morata J."/>
            <person name="Symeonidi A."/>
            <person name="Hiss M."/>
            <person name="Muchero W."/>
            <person name="Kamisugi Y."/>
            <person name="Saleh O."/>
            <person name="Blanc G."/>
            <person name="Decker E.L."/>
            <person name="van Gessel N."/>
            <person name="Grimwood J."/>
            <person name="Hayes R.D."/>
            <person name="Graham S.W."/>
            <person name="Gunter L.E."/>
            <person name="McDaniel S.F."/>
            <person name="Hoernstein S.N.W."/>
            <person name="Larsson A."/>
            <person name="Li F.W."/>
            <person name="Perroud P.F."/>
            <person name="Phillips J."/>
            <person name="Ranjan P."/>
            <person name="Rokshar D.S."/>
            <person name="Rothfels C.J."/>
            <person name="Schneider L."/>
            <person name="Shu S."/>
            <person name="Stevenson D.W."/>
            <person name="Thummler F."/>
            <person name="Tillich M."/>
            <person name="Villarreal Aguilar J.C."/>
            <person name="Widiez T."/>
            <person name="Wong G.K."/>
            <person name="Wymore A."/>
            <person name="Zhang Y."/>
            <person name="Zimmer A.D."/>
            <person name="Quatrano R.S."/>
            <person name="Mayer K.F.X."/>
            <person name="Goodstein D."/>
            <person name="Casacuberta J.M."/>
            <person name="Vandepoele K."/>
            <person name="Reski R."/>
            <person name="Cuming A.C."/>
            <person name="Tuskan G.A."/>
            <person name="Maumus F."/>
            <person name="Salse J."/>
            <person name="Schmutz J."/>
            <person name="Rensing S.A."/>
        </authorList>
    </citation>
    <scope>NUCLEOTIDE SEQUENCE [LARGE SCALE GENOMIC DNA]</scope>
    <source>
        <strain evidence="12 13">cv. Gransden 2004</strain>
    </source>
</reference>
<dbReference type="Pfam" id="PF01416">
    <property type="entry name" value="PseudoU_synth_1"/>
    <property type="match status" value="1"/>
</dbReference>
<reference evidence="12" key="3">
    <citation type="submission" date="2020-12" db="UniProtKB">
        <authorList>
            <consortium name="EnsemblPlants"/>
        </authorList>
    </citation>
    <scope>IDENTIFICATION</scope>
</reference>
<dbReference type="PANTHER" id="PTHR11142">
    <property type="entry name" value="PSEUDOURIDYLATE SYNTHASE"/>
    <property type="match status" value="1"/>
</dbReference>
<dbReference type="GO" id="GO:0031119">
    <property type="term" value="P:tRNA pseudouridine synthesis"/>
    <property type="evidence" value="ECO:0007669"/>
    <property type="project" value="InterPro"/>
</dbReference>
<dbReference type="GO" id="GO:0006397">
    <property type="term" value="P:mRNA processing"/>
    <property type="evidence" value="ECO:0007669"/>
    <property type="project" value="UniProtKB-KW"/>
</dbReference>
<dbReference type="GO" id="GO:0009982">
    <property type="term" value="F:pseudouridine synthase activity"/>
    <property type="evidence" value="ECO:0007669"/>
    <property type="project" value="InterPro"/>
</dbReference>
<comment type="catalytic activity">
    <reaction evidence="1">
        <text>a uridine in mRNA = a pseudouridine in mRNA</text>
        <dbReference type="Rhea" id="RHEA:56644"/>
        <dbReference type="Rhea" id="RHEA-COMP:14658"/>
        <dbReference type="Rhea" id="RHEA-COMP:14659"/>
        <dbReference type="ChEBI" id="CHEBI:65314"/>
        <dbReference type="ChEBI" id="CHEBI:65315"/>
    </reaction>
</comment>
<dbReference type="FunFam" id="3.30.70.580:FF:000002">
    <property type="entry name" value="tRNA pseudouridine synthase"/>
    <property type="match status" value="1"/>
</dbReference>
<dbReference type="GO" id="GO:0005634">
    <property type="term" value="C:nucleus"/>
    <property type="evidence" value="ECO:0007669"/>
    <property type="project" value="UniProtKB-SubCell"/>
</dbReference>
<dbReference type="PANTHER" id="PTHR11142:SF4">
    <property type="entry name" value="PSEUDOURIDYLATE SYNTHASE 1 HOMOLOG"/>
    <property type="match status" value="1"/>
</dbReference>
<protein>
    <recommendedName>
        <fullName evidence="11">Pseudouridine synthase I TruA alpha/beta domain-containing protein</fullName>
    </recommendedName>
</protein>
<dbReference type="GO" id="GO:0003723">
    <property type="term" value="F:RNA binding"/>
    <property type="evidence" value="ECO:0007669"/>
    <property type="project" value="InterPro"/>
</dbReference>
<feature type="binding site" evidence="10">
    <location>
        <position position="100"/>
    </location>
    <ligand>
        <name>substrate</name>
    </ligand>
</feature>
<comment type="catalytic activity">
    <reaction evidence="8">
        <text>a uridine in tRNA = a pseudouridine in tRNA</text>
        <dbReference type="Rhea" id="RHEA:54572"/>
        <dbReference type="Rhea" id="RHEA-COMP:13339"/>
        <dbReference type="Rhea" id="RHEA-COMP:13934"/>
        <dbReference type="ChEBI" id="CHEBI:65314"/>
        <dbReference type="ChEBI" id="CHEBI:65315"/>
    </reaction>
</comment>
<dbReference type="Gramene" id="Pp3c6_13480V3.2">
    <property type="protein sequence ID" value="Pp3c6_13480V3.2"/>
    <property type="gene ID" value="Pp3c6_13480"/>
</dbReference>
<dbReference type="EMBL" id="ABEU02000006">
    <property type="status" value="NOT_ANNOTATED_CDS"/>
    <property type="molecule type" value="Genomic_DNA"/>
</dbReference>